<keyword evidence="8 12" id="KW-1133">Transmembrane helix</keyword>
<keyword evidence="6 13" id="KW-0732">Signal</keyword>
<evidence type="ECO:0000256" key="8">
    <source>
        <dbReference type="ARBA" id="ARBA00022989"/>
    </source>
</evidence>
<dbReference type="FunCoup" id="A0A1S3IY22">
    <property type="interactions" value="1738"/>
</dbReference>
<gene>
    <name evidence="15" type="primary">LOC106168543</name>
</gene>
<evidence type="ECO:0000256" key="13">
    <source>
        <dbReference type="SAM" id="SignalP"/>
    </source>
</evidence>
<evidence type="ECO:0000256" key="3">
    <source>
        <dbReference type="ARBA" id="ARBA00005610"/>
    </source>
</evidence>
<keyword evidence="9 11" id="KW-0472">Membrane</keyword>
<comment type="function">
    <text evidence="1 11">TRAP proteins are part of a complex whose function is to bind calcium to the ER membrane and thereby regulate the retention of ER resident proteins.</text>
</comment>
<evidence type="ECO:0000256" key="12">
    <source>
        <dbReference type="SAM" id="Phobius"/>
    </source>
</evidence>
<comment type="similarity">
    <text evidence="3 11">Belongs to the TRAP-beta family.</text>
</comment>
<reference evidence="15" key="1">
    <citation type="submission" date="2025-08" db="UniProtKB">
        <authorList>
            <consortium name="RefSeq"/>
        </authorList>
    </citation>
    <scope>IDENTIFICATION</scope>
    <source>
        <tissue evidence="15">Gonads</tissue>
    </source>
</reference>
<dbReference type="AlphaFoldDB" id="A0A1S3IY22"/>
<evidence type="ECO:0000313" key="15">
    <source>
        <dbReference type="RefSeq" id="XP_013403097.1"/>
    </source>
</evidence>
<evidence type="ECO:0000256" key="10">
    <source>
        <dbReference type="ARBA" id="ARBA00023180"/>
    </source>
</evidence>
<sequence length="187" mass="21087">MMKTFLVLSVVCLFSFVNSEDGKPARLLASKTILNQYLVEGKDLTVEYNIYNVGESTAVDVQLVDMGFPQSDFETVRGSLRVKWERIAPGTNVSHAAILSPLKPGYFNFTAAEVRYQGSEENSEVQLTYTTAPGEEGIVSRKDYDRKFSPHVIDWVTFAIMTLPSIGFPFMLWYSSKSKYDTKPKKN</sequence>
<dbReference type="RefSeq" id="XP_013403097.1">
    <property type="nucleotide sequence ID" value="XM_013547643.1"/>
</dbReference>
<keyword evidence="10" id="KW-0325">Glycoprotein</keyword>
<evidence type="ECO:0000256" key="7">
    <source>
        <dbReference type="ARBA" id="ARBA00022824"/>
    </source>
</evidence>
<evidence type="ECO:0000256" key="6">
    <source>
        <dbReference type="ARBA" id="ARBA00022729"/>
    </source>
</evidence>
<organism evidence="14 15">
    <name type="scientific">Lingula anatina</name>
    <name type="common">Brachiopod</name>
    <name type="synonym">Lingula unguis</name>
    <dbReference type="NCBI Taxonomy" id="7574"/>
    <lineage>
        <taxon>Eukaryota</taxon>
        <taxon>Metazoa</taxon>
        <taxon>Spiralia</taxon>
        <taxon>Lophotrochozoa</taxon>
        <taxon>Brachiopoda</taxon>
        <taxon>Linguliformea</taxon>
        <taxon>Lingulata</taxon>
        <taxon>Lingulida</taxon>
        <taxon>Linguloidea</taxon>
        <taxon>Lingulidae</taxon>
        <taxon>Lingula</taxon>
    </lineage>
</organism>
<dbReference type="Proteomes" id="UP000085678">
    <property type="component" value="Unplaced"/>
</dbReference>
<accession>A0A1S3IY22</accession>
<dbReference type="InterPro" id="IPR008856">
    <property type="entry name" value="TRAP_beta"/>
</dbReference>
<evidence type="ECO:0000256" key="11">
    <source>
        <dbReference type="PIRNR" id="PIRNR016400"/>
    </source>
</evidence>
<keyword evidence="14" id="KW-1185">Reference proteome</keyword>
<evidence type="ECO:0000256" key="9">
    <source>
        <dbReference type="ARBA" id="ARBA00023136"/>
    </source>
</evidence>
<dbReference type="OMA" id="ILWHSSK"/>
<keyword evidence="5 12" id="KW-0812">Transmembrane</keyword>
<dbReference type="GO" id="GO:0005789">
    <property type="term" value="C:endoplasmic reticulum membrane"/>
    <property type="evidence" value="ECO:0007669"/>
    <property type="project" value="UniProtKB-SubCell"/>
</dbReference>
<evidence type="ECO:0000313" key="14">
    <source>
        <dbReference type="Proteomes" id="UP000085678"/>
    </source>
</evidence>
<keyword evidence="7 11" id="KW-0256">Endoplasmic reticulum</keyword>
<evidence type="ECO:0000256" key="5">
    <source>
        <dbReference type="ARBA" id="ARBA00022692"/>
    </source>
</evidence>
<protein>
    <recommendedName>
        <fullName evidence="4 11">Translocon-associated protein subunit beta</fullName>
        <shortName evidence="11">TRAP-beta</shortName>
    </recommendedName>
    <alternativeName>
        <fullName evidence="11">Signal sequence receptor subunit beta</fullName>
    </alternativeName>
</protein>
<comment type="subcellular location">
    <subcellularLocation>
        <location evidence="2">Endoplasmic reticulum membrane</location>
        <topology evidence="2">Single-pass type I membrane protein</topology>
    </subcellularLocation>
</comment>
<dbReference type="PANTHER" id="PTHR12861:SF3">
    <property type="entry name" value="TRANSLOCON-ASSOCIATED PROTEIN SUBUNIT BETA"/>
    <property type="match status" value="1"/>
</dbReference>
<comment type="subunit">
    <text evidence="11">Heterotetramer of TRAP-alpha, TRAP-beta, TRAP-delta and TRAP-gamma.</text>
</comment>
<dbReference type="KEGG" id="lak:106168543"/>
<dbReference type="PIRSF" id="PIRSF016400">
    <property type="entry name" value="TRAP_beta"/>
    <property type="match status" value="1"/>
</dbReference>
<evidence type="ECO:0000256" key="4">
    <source>
        <dbReference type="ARBA" id="ARBA00021110"/>
    </source>
</evidence>
<dbReference type="STRING" id="7574.A0A1S3IY22"/>
<evidence type="ECO:0000256" key="2">
    <source>
        <dbReference type="ARBA" id="ARBA00004115"/>
    </source>
</evidence>
<dbReference type="Pfam" id="PF05753">
    <property type="entry name" value="TRAP_beta"/>
    <property type="match status" value="1"/>
</dbReference>
<dbReference type="OrthoDB" id="5860827at2759"/>
<dbReference type="InParanoid" id="A0A1S3IY22"/>
<evidence type="ECO:0000256" key="1">
    <source>
        <dbReference type="ARBA" id="ARBA00002838"/>
    </source>
</evidence>
<proteinExistence type="inferred from homology"/>
<dbReference type="GeneID" id="106168543"/>
<feature type="transmembrane region" description="Helical" evidence="12">
    <location>
        <begin position="155"/>
        <end position="175"/>
    </location>
</feature>
<feature type="signal peptide" evidence="13">
    <location>
        <begin position="1"/>
        <end position="19"/>
    </location>
</feature>
<dbReference type="PANTHER" id="PTHR12861">
    <property type="entry name" value="TRANSLOCON-ASSOCIATED PROTEIN, BETA SUBUNIT PRECURSOR TRAP-BETA SIGNAL SEQUENCE RECEPTOR BETA SUBUNIT"/>
    <property type="match status" value="1"/>
</dbReference>
<name>A0A1S3IY22_LINAN</name>
<feature type="chain" id="PRO_5010175312" description="Translocon-associated protein subunit beta" evidence="13">
    <location>
        <begin position="20"/>
        <end position="187"/>
    </location>
</feature>